<dbReference type="PANTHER" id="PTHR43736:SF1">
    <property type="entry name" value="DIHYDRONEOPTERIN TRIPHOSPHATE DIPHOSPHATASE"/>
    <property type="match status" value="1"/>
</dbReference>
<dbReference type="GO" id="GO:0016787">
    <property type="term" value="F:hydrolase activity"/>
    <property type="evidence" value="ECO:0007669"/>
    <property type="project" value="UniProtKB-KW"/>
</dbReference>
<dbReference type="PROSITE" id="PS51462">
    <property type="entry name" value="NUDIX"/>
    <property type="match status" value="1"/>
</dbReference>
<dbReference type="InterPro" id="IPR015797">
    <property type="entry name" value="NUDIX_hydrolase-like_dom_sf"/>
</dbReference>
<reference evidence="4 5" key="1">
    <citation type="journal article" date="2020" name="Microorganisms">
        <title>Simultaneous Genome Sequencing of Prosthecochloris ethylica and Desulfuromonas acetoxidans within a Syntrophic Mixture Reveals Unique Pili and Protein Interactions.</title>
        <authorList>
            <person name="Kyndt J.A."/>
            <person name="Van Beeumen J.J."/>
            <person name="Meyer T.E."/>
        </authorList>
    </citation>
    <scope>NUCLEOTIDE SEQUENCE [LARGE SCALE GENOMIC DNA]</scope>
    <source>
        <strain evidence="4 5">N3</strain>
    </source>
</reference>
<proteinExistence type="inferred from homology"/>
<keyword evidence="1 2" id="KW-0378">Hydrolase</keyword>
<comment type="similarity">
    <text evidence="2">Belongs to the Nudix hydrolase family.</text>
</comment>
<dbReference type="RefSeq" id="WP_175186666.1">
    <property type="nucleotide sequence ID" value="NZ_JABVZQ010000001.1"/>
</dbReference>
<dbReference type="EMBL" id="JADGII010000009">
    <property type="protein sequence ID" value="MBF0636885.1"/>
    <property type="molecule type" value="Genomic_DNA"/>
</dbReference>
<accession>A0ABR9XS56</accession>
<dbReference type="Pfam" id="PF00293">
    <property type="entry name" value="NUDIX"/>
    <property type="match status" value="1"/>
</dbReference>
<feature type="domain" description="Nudix hydrolase" evidence="3">
    <location>
        <begin position="1"/>
        <end position="131"/>
    </location>
</feature>
<gene>
    <name evidence="4" type="ORF">INT08_06830</name>
</gene>
<protein>
    <submittedName>
        <fullName evidence="4">NUDIX hydrolase</fullName>
    </submittedName>
</protein>
<evidence type="ECO:0000259" key="3">
    <source>
        <dbReference type="PROSITE" id="PS51462"/>
    </source>
</evidence>
<dbReference type="CDD" id="cd02883">
    <property type="entry name" value="NUDIX_Hydrolase"/>
    <property type="match status" value="1"/>
</dbReference>
<evidence type="ECO:0000256" key="2">
    <source>
        <dbReference type="RuleBase" id="RU003476"/>
    </source>
</evidence>
<sequence>MVKATVAAVITPSAAQPRTILLTQRSVNPFNGFWCLPGGHIDEGERAEQAVIREVAEETGLDFRSPRFIGYCDEIFPDYRFHAEVLIFAGTGLGTPKPEPEEVSDIEWFSLDEARDLDLAFNHHTVLDQYERHLESL</sequence>
<comment type="caution">
    <text evidence="4">The sequence shown here is derived from an EMBL/GenBank/DDBJ whole genome shotgun (WGS) entry which is preliminary data.</text>
</comment>
<dbReference type="InterPro" id="IPR000086">
    <property type="entry name" value="NUDIX_hydrolase_dom"/>
</dbReference>
<dbReference type="InterPro" id="IPR020084">
    <property type="entry name" value="NUDIX_hydrolase_CS"/>
</dbReference>
<dbReference type="PANTHER" id="PTHR43736">
    <property type="entry name" value="ADP-RIBOSE PYROPHOSPHATASE"/>
    <property type="match status" value="1"/>
</dbReference>
<keyword evidence="5" id="KW-1185">Reference proteome</keyword>
<dbReference type="SUPFAM" id="SSF55811">
    <property type="entry name" value="Nudix"/>
    <property type="match status" value="1"/>
</dbReference>
<dbReference type="InterPro" id="IPR020476">
    <property type="entry name" value="Nudix_hydrolase"/>
</dbReference>
<organism evidence="4 5">
    <name type="scientific">Prosthecochloris ethylica</name>
    <dbReference type="NCBI Taxonomy" id="2743976"/>
    <lineage>
        <taxon>Bacteria</taxon>
        <taxon>Pseudomonadati</taxon>
        <taxon>Chlorobiota</taxon>
        <taxon>Chlorobiia</taxon>
        <taxon>Chlorobiales</taxon>
        <taxon>Chlorobiaceae</taxon>
        <taxon>Prosthecochloris</taxon>
    </lineage>
</organism>
<dbReference type="Proteomes" id="UP000619838">
    <property type="component" value="Unassembled WGS sequence"/>
</dbReference>
<evidence type="ECO:0000256" key="1">
    <source>
        <dbReference type="ARBA" id="ARBA00022801"/>
    </source>
</evidence>
<name>A0ABR9XS56_9CHLB</name>
<evidence type="ECO:0000313" key="4">
    <source>
        <dbReference type="EMBL" id="MBF0636885.1"/>
    </source>
</evidence>
<dbReference type="PRINTS" id="PR00502">
    <property type="entry name" value="NUDIXFAMILY"/>
</dbReference>
<evidence type="ECO:0000313" key="5">
    <source>
        <dbReference type="Proteomes" id="UP000619838"/>
    </source>
</evidence>
<dbReference type="PROSITE" id="PS00893">
    <property type="entry name" value="NUDIX_BOX"/>
    <property type="match status" value="1"/>
</dbReference>
<dbReference type="Gene3D" id="3.90.79.10">
    <property type="entry name" value="Nucleoside Triphosphate Pyrophosphohydrolase"/>
    <property type="match status" value="1"/>
</dbReference>